<dbReference type="GO" id="GO:0005634">
    <property type="term" value="C:nucleus"/>
    <property type="evidence" value="ECO:0007669"/>
    <property type="project" value="UniProtKB-SubCell"/>
</dbReference>
<evidence type="ECO:0000256" key="8">
    <source>
        <dbReference type="SAM" id="Coils"/>
    </source>
</evidence>
<keyword evidence="5" id="KW-0158">Chromosome</keyword>
<comment type="subcellular location">
    <subcellularLocation>
        <location evidence="2">Chromosome</location>
        <location evidence="2">Centromere</location>
    </subcellularLocation>
    <subcellularLocation>
        <location evidence="1">Nucleus</location>
    </subcellularLocation>
</comment>
<dbReference type="PANTHER" id="PTHR14582">
    <property type="entry name" value="INNER KINETOCHORE SUBUNIT MAL2"/>
    <property type="match status" value="1"/>
</dbReference>
<evidence type="ECO:0000256" key="7">
    <source>
        <dbReference type="ARBA" id="ARBA00023328"/>
    </source>
</evidence>
<name>A0A8C3TV11_CATUS</name>
<evidence type="ECO:0000256" key="3">
    <source>
        <dbReference type="ARBA" id="ARBA00007321"/>
    </source>
</evidence>
<evidence type="ECO:0000313" key="9">
    <source>
        <dbReference type="Ensembl" id="ENSCUSP00005004701.1"/>
    </source>
</evidence>
<dbReference type="PANTHER" id="PTHR14582:SF1">
    <property type="entry name" value="CENTROMERE PROTEIN O"/>
    <property type="match status" value="1"/>
</dbReference>
<dbReference type="InterPro" id="IPR018464">
    <property type="entry name" value="CENP-O"/>
</dbReference>
<feature type="coiled-coil region" evidence="8">
    <location>
        <begin position="79"/>
        <end position="113"/>
    </location>
</feature>
<dbReference type="Ensembl" id="ENSCUST00005004906.1">
    <property type="protein sequence ID" value="ENSCUSP00005004701.1"/>
    <property type="gene ID" value="ENSCUSG00005003059.1"/>
</dbReference>
<accession>A0A8C3TV11</accession>
<protein>
    <recommendedName>
        <fullName evidence="4">Centromere protein O</fullName>
    </recommendedName>
</protein>
<comment type="similarity">
    <text evidence="3">Belongs to the CENP-O/MCM21 family.</text>
</comment>
<keyword evidence="7" id="KW-0137">Centromere</keyword>
<dbReference type="GO" id="GO:0031511">
    <property type="term" value="C:Mis6-Sim4 complex"/>
    <property type="evidence" value="ECO:0007669"/>
    <property type="project" value="TreeGrafter"/>
</dbReference>
<keyword evidence="10" id="KW-1185">Reference proteome</keyword>
<reference evidence="9" key="3">
    <citation type="submission" date="2025-09" db="UniProtKB">
        <authorList>
            <consortium name="Ensembl"/>
        </authorList>
    </citation>
    <scope>IDENTIFICATION</scope>
</reference>
<dbReference type="Pfam" id="PF09496">
    <property type="entry name" value="CENP-O"/>
    <property type="match status" value="1"/>
</dbReference>
<keyword evidence="8" id="KW-0175">Coiled coil</keyword>
<evidence type="ECO:0000256" key="6">
    <source>
        <dbReference type="ARBA" id="ARBA00023242"/>
    </source>
</evidence>
<organism evidence="9 10">
    <name type="scientific">Catharus ustulatus</name>
    <name type="common">Russet-backed thrush</name>
    <name type="synonym">Hylocichla ustulatus</name>
    <dbReference type="NCBI Taxonomy" id="91951"/>
    <lineage>
        <taxon>Eukaryota</taxon>
        <taxon>Metazoa</taxon>
        <taxon>Chordata</taxon>
        <taxon>Craniata</taxon>
        <taxon>Vertebrata</taxon>
        <taxon>Euteleostomi</taxon>
        <taxon>Archelosauria</taxon>
        <taxon>Archosauria</taxon>
        <taxon>Dinosauria</taxon>
        <taxon>Saurischia</taxon>
        <taxon>Theropoda</taxon>
        <taxon>Coelurosauria</taxon>
        <taxon>Aves</taxon>
        <taxon>Neognathae</taxon>
        <taxon>Neoaves</taxon>
        <taxon>Telluraves</taxon>
        <taxon>Australaves</taxon>
        <taxon>Passeriformes</taxon>
        <taxon>Turdidae</taxon>
        <taxon>Catharus</taxon>
    </lineage>
</organism>
<sequence>MKRKGKRIFHWVSSQKFPDFPKFLPSLTLSMQEFFKFLPEFPNFLPKIPRFPPKTLNVLAHLELLEAQHRGWAEAQERQEQLQEREKFLKSRIQELRQRRDALREKVRQELGNLGIASEPDPREVLEWKIQKCRELLRLFRLTGISGKLSPHGISLSLHTSFEGSLLDSFHLELQERGDSGRFWLCRHSVPPFIPLERLARELLPRNPRQFLGILCRHLNTFVGRREQLRKLQEEFPDSVQVLSQNSLCNFLSFRYRIPAESSGEFQEFRAQLRYRDPTGTRPDDVTAVTGDGERGIVGILGVFWEFWDFFENS</sequence>
<keyword evidence="6" id="KW-0539">Nucleus</keyword>
<reference evidence="9" key="1">
    <citation type="submission" date="2020-10" db="EMBL/GenBank/DDBJ databases">
        <title>Catharus ustulatus (Swainson's thrush) genome, bCatUst1, primary haplotype v2.</title>
        <authorList>
            <person name="Delmore K."/>
            <person name="Vafadar M."/>
            <person name="Formenti G."/>
            <person name="Chow W."/>
            <person name="Pelan S."/>
            <person name="Howe K."/>
            <person name="Rhie A."/>
            <person name="Mountcastle J."/>
            <person name="Haase B."/>
            <person name="Fedrigo O."/>
            <person name="Jarvis E.D."/>
        </authorList>
    </citation>
    <scope>NUCLEOTIDE SEQUENCE [LARGE SCALE GENOMIC DNA]</scope>
</reference>
<evidence type="ECO:0000256" key="5">
    <source>
        <dbReference type="ARBA" id="ARBA00022454"/>
    </source>
</evidence>
<dbReference type="AlphaFoldDB" id="A0A8C3TV11"/>
<evidence type="ECO:0000256" key="4">
    <source>
        <dbReference type="ARBA" id="ARBA00016395"/>
    </source>
</evidence>
<evidence type="ECO:0000256" key="1">
    <source>
        <dbReference type="ARBA" id="ARBA00004123"/>
    </source>
</evidence>
<evidence type="ECO:0000256" key="2">
    <source>
        <dbReference type="ARBA" id="ARBA00004584"/>
    </source>
</evidence>
<dbReference type="Proteomes" id="UP000694563">
    <property type="component" value="Chromosome 3"/>
</dbReference>
<proteinExistence type="inferred from homology"/>
<reference evidence="9" key="2">
    <citation type="submission" date="2025-08" db="UniProtKB">
        <authorList>
            <consortium name="Ensembl"/>
        </authorList>
    </citation>
    <scope>IDENTIFICATION</scope>
</reference>
<evidence type="ECO:0000313" key="10">
    <source>
        <dbReference type="Proteomes" id="UP000694563"/>
    </source>
</evidence>